<evidence type="ECO:0000256" key="1">
    <source>
        <dbReference type="ARBA" id="ARBA00004123"/>
    </source>
</evidence>
<proteinExistence type="predicted"/>
<dbReference type="Proteomes" id="UP001165121">
    <property type="component" value="Unassembled WGS sequence"/>
</dbReference>
<dbReference type="InterPro" id="IPR036420">
    <property type="entry name" value="BRCT_dom_sf"/>
</dbReference>
<reference evidence="6" key="1">
    <citation type="submission" date="2023-04" db="EMBL/GenBank/DDBJ databases">
        <title>Phytophthora fragariaefolia NBRC 109709.</title>
        <authorList>
            <person name="Ichikawa N."/>
            <person name="Sato H."/>
            <person name="Tonouchi N."/>
        </authorList>
    </citation>
    <scope>NUCLEOTIDE SEQUENCE</scope>
    <source>
        <strain evidence="6">NBRC 109709</strain>
    </source>
</reference>
<dbReference type="PANTHER" id="PTHR15321">
    <property type="entry name" value="TUMOR SUPPRESSOR P53-BINDING PROTEIN 1"/>
    <property type="match status" value="1"/>
</dbReference>
<evidence type="ECO:0000313" key="7">
    <source>
        <dbReference type="Proteomes" id="UP001165121"/>
    </source>
</evidence>
<dbReference type="AlphaFoldDB" id="A0A9W6WKA1"/>
<evidence type="ECO:0000256" key="4">
    <source>
        <dbReference type="SAM" id="MobiDB-lite"/>
    </source>
</evidence>
<dbReference type="InterPro" id="IPR047249">
    <property type="entry name" value="BRCT_p53bp1-like_rpt1"/>
</dbReference>
<dbReference type="CDD" id="cd17745">
    <property type="entry name" value="BRCT_p53bp1_rpt1"/>
    <property type="match status" value="1"/>
</dbReference>
<dbReference type="PANTHER" id="PTHR15321:SF3">
    <property type="entry name" value="TP53-BINDING PROTEIN 1"/>
    <property type="match status" value="1"/>
</dbReference>
<dbReference type="Gene3D" id="3.40.50.10190">
    <property type="entry name" value="BRCT domain"/>
    <property type="match status" value="1"/>
</dbReference>
<feature type="compositionally biased region" description="Polar residues" evidence="4">
    <location>
        <begin position="544"/>
        <end position="560"/>
    </location>
</feature>
<accession>A0A9W6WKA1</accession>
<feature type="compositionally biased region" description="Basic and acidic residues" evidence="4">
    <location>
        <begin position="159"/>
        <end position="186"/>
    </location>
</feature>
<dbReference type="InterPro" id="IPR001357">
    <property type="entry name" value="BRCT_dom"/>
</dbReference>
<evidence type="ECO:0000313" key="6">
    <source>
        <dbReference type="EMBL" id="GMF16540.1"/>
    </source>
</evidence>
<feature type="region of interest" description="Disordered" evidence="4">
    <location>
        <begin position="1"/>
        <end position="28"/>
    </location>
</feature>
<dbReference type="OrthoDB" id="129353at2759"/>
<keyword evidence="3" id="KW-0539">Nucleus</keyword>
<dbReference type="GO" id="GO:0005634">
    <property type="term" value="C:nucleus"/>
    <property type="evidence" value="ECO:0007669"/>
    <property type="project" value="UniProtKB-SubCell"/>
</dbReference>
<dbReference type="SMART" id="SM00292">
    <property type="entry name" value="BRCT"/>
    <property type="match status" value="1"/>
</dbReference>
<keyword evidence="7" id="KW-1185">Reference proteome</keyword>
<dbReference type="EMBL" id="BSXT01000068">
    <property type="protein sequence ID" value="GMF16540.1"/>
    <property type="molecule type" value="Genomic_DNA"/>
</dbReference>
<dbReference type="PROSITE" id="PS50172">
    <property type="entry name" value="BRCT"/>
    <property type="match status" value="1"/>
</dbReference>
<comment type="subcellular location">
    <subcellularLocation>
        <location evidence="1">Nucleus</location>
    </subcellularLocation>
</comment>
<evidence type="ECO:0000259" key="5">
    <source>
        <dbReference type="PROSITE" id="PS50172"/>
    </source>
</evidence>
<dbReference type="SUPFAM" id="SSF52113">
    <property type="entry name" value="BRCT domain"/>
    <property type="match status" value="1"/>
</dbReference>
<feature type="domain" description="BRCT" evidence="5">
    <location>
        <begin position="639"/>
        <end position="725"/>
    </location>
</feature>
<feature type="region of interest" description="Disordered" evidence="4">
    <location>
        <begin position="486"/>
        <end position="622"/>
    </location>
</feature>
<dbReference type="GO" id="GO:0000077">
    <property type="term" value="P:DNA damage checkpoint signaling"/>
    <property type="evidence" value="ECO:0007669"/>
    <property type="project" value="TreeGrafter"/>
</dbReference>
<dbReference type="Pfam" id="PF00533">
    <property type="entry name" value="BRCT"/>
    <property type="match status" value="1"/>
</dbReference>
<dbReference type="InterPro" id="IPR047252">
    <property type="entry name" value="TP53BP1-like"/>
</dbReference>
<feature type="compositionally biased region" description="Polar residues" evidence="4">
    <location>
        <begin position="412"/>
        <end position="442"/>
    </location>
</feature>
<sequence length="750" mass="81575">MASPRDASPSRPDSPPRRPSDSFVESQQCSADASAFLGFHVPPRAEQVDAKHEPQKRKKTFKLVLDLGGDAASGGGFGPAAANPFSDLFAGDTQDDENAAAARTPLVAEEKSSAGTQRVSPPKRRRQREQEAGSRSLSPPPTMLSSMEREWRDRKKAAGRAEDVRAVQEQRKGSAEESNDETRLDDSMQGGGAFSEFSEDLAPRVFHKFASAVEAPVVAESGEKSADSGRFDLSAITEDSDRETDFEDDMECTQKLDDEADGDMTRIYGGPGHSDDEEQTEAFPYSDTGTLPYGPDSTVTDEDENGLAENAKHKDAEMSTSAGASHLEPTPTQKSDQRGEEDELTSRECTQKDYLTPRVNPTRPEKADSAELRTQSTAISVEQSSSKSQDDHDDCVATQPSRSHTEDDPVMESSSPAHQNTPKTNDTVLTSKPTGADSQTKAIRTLEFSFSMPESQDGEPQFSGSISSDAVSVSKSLETVLECNKPTPFESSISPVWPPTPTPVDDPAAPEITGVAKASQSCSKRKAVSALQSGLPTGKKKQKAVSQTFESPSRTKSPPKTVNRKRDSSPGSSSPSSEPGAGEPSTPRPPVRRSTRSTQSTPSSSTPTVRTRTRTLTPVPAHRTYASRSRTLFKYKFEFCLTGFVKAGEENLKELIEGHGGKIPERYQDILYKNNRKAVVIATPVSWRKRKFMQAIACGIPVVHTDWIKDCIEAGYVIPFDGYQVPAGYSVTTRKFECFPPREVRTKTEN</sequence>
<gene>
    <name evidence="6" type="ORF">Pfra01_000084300</name>
</gene>
<feature type="compositionally biased region" description="Basic and acidic residues" evidence="4">
    <location>
        <begin position="221"/>
        <end position="230"/>
    </location>
</feature>
<keyword evidence="2" id="KW-0227">DNA damage</keyword>
<feature type="region of interest" description="Disordered" evidence="4">
    <location>
        <begin position="218"/>
        <end position="467"/>
    </location>
</feature>
<feature type="compositionally biased region" description="Acidic residues" evidence="4">
    <location>
        <begin position="238"/>
        <end position="251"/>
    </location>
</feature>
<feature type="compositionally biased region" description="Low complexity" evidence="4">
    <location>
        <begin position="596"/>
        <end position="620"/>
    </location>
</feature>
<name>A0A9W6WKA1_9STRA</name>
<comment type="caution">
    <text evidence="6">The sequence shown here is derived from an EMBL/GenBank/DDBJ whole genome shotgun (WGS) entry which is preliminary data.</text>
</comment>
<dbReference type="GO" id="GO:0045944">
    <property type="term" value="P:positive regulation of transcription by RNA polymerase II"/>
    <property type="evidence" value="ECO:0007669"/>
    <property type="project" value="TreeGrafter"/>
</dbReference>
<protein>
    <submittedName>
        <fullName evidence="6">Unnamed protein product</fullName>
    </submittedName>
</protein>
<evidence type="ECO:0000256" key="3">
    <source>
        <dbReference type="ARBA" id="ARBA00023242"/>
    </source>
</evidence>
<feature type="compositionally biased region" description="Low complexity" evidence="4">
    <location>
        <begin position="1"/>
        <end position="11"/>
    </location>
</feature>
<feature type="compositionally biased region" description="Polar residues" evidence="4">
    <location>
        <begin position="372"/>
        <end position="382"/>
    </location>
</feature>
<dbReference type="GO" id="GO:0042393">
    <property type="term" value="F:histone binding"/>
    <property type="evidence" value="ECO:0007669"/>
    <property type="project" value="TreeGrafter"/>
</dbReference>
<feature type="region of interest" description="Disordered" evidence="4">
    <location>
        <begin position="67"/>
        <end position="196"/>
    </location>
</feature>
<evidence type="ECO:0000256" key="2">
    <source>
        <dbReference type="ARBA" id="ARBA00022763"/>
    </source>
</evidence>
<organism evidence="6 7">
    <name type="scientific">Phytophthora fragariaefolia</name>
    <dbReference type="NCBI Taxonomy" id="1490495"/>
    <lineage>
        <taxon>Eukaryota</taxon>
        <taxon>Sar</taxon>
        <taxon>Stramenopiles</taxon>
        <taxon>Oomycota</taxon>
        <taxon>Peronosporomycetes</taxon>
        <taxon>Peronosporales</taxon>
        <taxon>Peronosporaceae</taxon>
        <taxon>Phytophthora</taxon>
    </lineage>
</organism>
<feature type="compositionally biased region" description="Low complexity" evidence="4">
    <location>
        <begin position="569"/>
        <end position="585"/>
    </location>
</feature>